<keyword evidence="1" id="KW-0472">Membrane</keyword>
<feature type="transmembrane region" description="Helical" evidence="1">
    <location>
        <begin position="89"/>
        <end position="110"/>
    </location>
</feature>
<keyword evidence="3" id="KW-1185">Reference proteome</keyword>
<keyword evidence="1" id="KW-0812">Transmembrane</keyword>
<protein>
    <submittedName>
        <fullName evidence="2">Uncharacterized protein</fullName>
    </submittedName>
</protein>
<sequence>MFTKKCCIIYTKLKEDNMRNYDEGLLEPAKYYREQLKDKFKNETEKYFDELVKKSGLNMEENRKLIKEYDELYQDSQKLSNAKKSRENIFGLFALCLFIAIGTGLWFYFIDKNQNPINYIIILIVIILSIIGAINFKKKAKIFANLLQQKEENLMQKQREAYKQMYPLNSLFHREMTHFLIRKVIPFINLDYNFNMKRFEQLVTKYNLYETKNEDYSTLDLLSGDILGNPFVFIKELVHSIGIYTYTGQRTVSYTVYTTDSQGKRHSRTVYQTLTASVEKPGPYYNEQTTLVYGNDAAANLTFSRIPHSKKTTLFDIKQKNLKIREMTTDGKIQGMSNEEFDATFNAQNRNNEVEFRLLFTPLAQQNFKEIFENSPYGDDFIFRKNRKINEIEAKHMRNWAMDTTPENYIDFSYDRTREKFINYNCEYFEHMFASFMPLLSIPLYQQMKSSEYIYKKRYNYNCNTYLMEMLANLLDINLLKPANAVNVRTMLKTRIREEKNESDIVEITAHSYKTKTHTDYIPRMAGNGRIYSVPVQWEEYIPIQKTTQIEIKKVNTDASENDIIKIANECELNKTKGRKIYKDYYTAQIYTKKR</sequence>
<dbReference type="eggNOG" id="ENOG502Z8MZ">
    <property type="taxonomic scope" value="Bacteria"/>
</dbReference>
<dbReference type="AlphaFoldDB" id="F2BWU7"/>
<dbReference type="HOGENOM" id="CLU_473152_0_0_9"/>
<gene>
    <name evidence="2" type="ORF">HMPREF9083_0665</name>
</gene>
<evidence type="ECO:0000313" key="2">
    <source>
        <dbReference type="EMBL" id="EGF14214.1"/>
    </source>
</evidence>
<proteinExistence type="predicted"/>
<dbReference type="NCBIfam" id="NF046000">
    <property type="entry name" value="MAG1210_fam"/>
    <property type="match status" value="1"/>
</dbReference>
<organism evidence="2 3">
    <name type="scientific">Dialister micraerophilus DSM 19965</name>
    <dbReference type="NCBI Taxonomy" id="888062"/>
    <lineage>
        <taxon>Bacteria</taxon>
        <taxon>Bacillati</taxon>
        <taxon>Bacillota</taxon>
        <taxon>Negativicutes</taxon>
        <taxon>Veillonellales</taxon>
        <taxon>Veillonellaceae</taxon>
        <taxon>Dialister</taxon>
    </lineage>
</organism>
<keyword evidence="1" id="KW-1133">Transmembrane helix</keyword>
<dbReference type="Proteomes" id="UP000003503">
    <property type="component" value="Unassembled WGS sequence"/>
</dbReference>
<evidence type="ECO:0000256" key="1">
    <source>
        <dbReference type="SAM" id="Phobius"/>
    </source>
</evidence>
<dbReference type="STRING" id="888062.HMPREF9083_0665"/>
<evidence type="ECO:0000313" key="3">
    <source>
        <dbReference type="Proteomes" id="UP000003503"/>
    </source>
</evidence>
<feature type="transmembrane region" description="Helical" evidence="1">
    <location>
        <begin position="116"/>
        <end position="136"/>
    </location>
</feature>
<dbReference type="EMBL" id="AFBB01000012">
    <property type="protein sequence ID" value="EGF14214.1"/>
    <property type="molecule type" value="Genomic_DNA"/>
</dbReference>
<name>F2BWU7_9FIRM</name>
<comment type="caution">
    <text evidence="2">The sequence shown here is derived from an EMBL/GenBank/DDBJ whole genome shotgun (WGS) entry which is preliminary data.</text>
</comment>
<reference evidence="2 3" key="1">
    <citation type="submission" date="2011-02" db="EMBL/GenBank/DDBJ databases">
        <authorList>
            <person name="Muzny D."/>
            <person name="Qin X."/>
            <person name="Deng J."/>
            <person name="Jiang H."/>
            <person name="Liu Y."/>
            <person name="Qu J."/>
            <person name="Song X.-Z."/>
            <person name="Zhang L."/>
            <person name="Thornton R."/>
            <person name="Coyle M."/>
            <person name="Francisco L."/>
            <person name="Jackson L."/>
            <person name="Javaid M."/>
            <person name="Korchina V."/>
            <person name="Kovar C."/>
            <person name="Mata R."/>
            <person name="Mathew T."/>
            <person name="Ngo R."/>
            <person name="Nguyen L."/>
            <person name="Nguyen N."/>
            <person name="Okwuonu G."/>
            <person name="Ongeri F."/>
            <person name="Pham C."/>
            <person name="Simmons D."/>
            <person name="Wilczek-Boney K."/>
            <person name="Hale W."/>
            <person name="Jakkamsetti A."/>
            <person name="Pham P."/>
            <person name="Ruth R."/>
            <person name="San Lucas F."/>
            <person name="Warren J."/>
            <person name="Zhang J."/>
            <person name="Zhao Z."/>
            <person name="Zhou C."/>
            <person name="Zhu D."/>
            <person name="Lee S."/>
            <person name="Bess C."/>
            <person name="Blankenburg K."/>
            <person name="Forbes L."/>
            <person name="Fu Q."/>
            <person name="Gubbala S."/>
            <person name="Hirani K."/>
            <person name="Jayaseelan J.C."/>
            <person name="Lara F."/>
            <person name="Munidasa M."/>
            <person name="Palculict T."/>
            <person name="Patil S."/>
            <person name="Pu L.-L."/>
            <person name="Saada N."/>
            <person name="Tang L."/>
            <person name="Weissenberger G."/>
            <person name="Zhu Y."/>
            <person name="Hemphill L."/>
            <person name="Shang Y."/>
            <person name="Youmans B."/>
            <person name="Ayvaz T."/>
            <person name="Ross M."/>
            <person name="Santibanez J."/>
            <person name="Aqrawi P."/>
            <person name="Gross S."/>
            <person name="Joshi V."/>
            <person name="Fowler G."/>
            <person name="Nazareth L."/>
            <person name="Reid J."/>
            <person name="Worley K."/>
            <person name="Petrosino J."/>
            <person name="Highlander S."/>
            <person name="Gibbs R."/>
        </authorList>
    </citation>
    <scope>NUCLEOTIDE SEQUENCE [LARGE SCALE GENOMIC DNA]</scope>
    <source>
        <strain evidence="2 3">DSM 19965</strain>
    </source>
</reference>
<accession>F2BWU7</accession>